<name>A0AAJ0AWA5_9PEZI</name>
<dbReference type="GeneID" id="85450910"/>
<dbReference type="Proteomes" id="UP001224890">
    <property type="component" value="Unassembled WGS sequence"/>
</dbReference>
<keyword evidence="4" id="KW-1185">Reference proteome</keyword>
<sequence>MRLIVGTNGPYLGTLLCGLYGSLSLISGDVGAIFFSLYGVHSNRSISLIGIRTQVSPRRVPRPRNDALLSISLVKRRGPLAFRPSPGFCHRSNHNCSLGSPGLSTWSTEPEVYYGNSRIPRPRYPDSESSTTRQRVLSSSNSTW</sequence>
<evidence type="ECO:0000313" key="3">
    <source>
        <dbReference type="EMBL" id="KAK1691529.1"/>
    </source>
</evidence>
<protein>
    <submittedName>
        <fullName evidence="3">Uncharacterized protein</fullName>
    </submittedName>
</protein>
<feature type="compositionally biased region" description="Polar residues" evidence="1">
    <location>
        <begin position="127"/>
        <end position="144"/>
    </location>
</feature>
<evidence type="ECO:0000256" key="2">
    <source>
        <dbReference type="SAM" id="Phobius"/>
    </source>
</evidence>
<dbReference type="EMBL" id="JAHMHR010000004">
    <property type="protein sequence ID" value="KAK1691529.1"/>
    <property type="molecule type" value="Genomic_DNA"/>
</dbReference>
<evidence type="ECO:0000256" key="1">
    <source>
        <dbReference type="SAM" id="MobiDB-lite"/>
    </source>
</evidence>
<accession>A0AAJ0AWA5</accession>
<dbReference type="RefSeq" id="XP_060435224.1">
    <property type="nucleotide sequence ID" value="XM_060566384.1"/>
</dbReference>
<organism evidence="3 4">
    <name type="scientific">Colletotrichum godetiae</name>
    <dbReference type="NCBI Taxonomy" id="1209918"/>
    <lineage>
        <taxon>Eukaryota</taxon>
        <taxon>Fungi</taxon>
        <taxon>Dikarya</taxon>
        <taxon>Ascomycota</taxon>
        <taxon>Pezizomycotina</taxon>
        <taxon>Sordariomycetes</taxon>
        <taxon>Hypocreomycetidae</taxon>
        <taxon>Glomerellales</taxon>
        <taxon>Glomerellaceae</taxon>
        <taxon>Colletotrichum</taxon>
        <taxon>Colletotrichum acutatum species complex</taxon>
    </lineage>
</organism>
<keyword evidence="2" id="KW-0472">Membrane</keyword>
<reference evidence="3" key="1">
    <citation type="submission" date="2021-06" db="EMBL/GenBank/DDBJ databases">
        <title>Comparative genomics, transcriptomics and evolutionary studies reveal genomic signatures of adaptation to plant cell wall in hemibiotrophic fungi.</title>
        <authorList>
            <consortium name="DOE Joint Genome Institute"/>
            <person name="Baroncelli R."/>
            <person name="Diaz J.F."/>
            <person name="Benocci T."/>
            <person name="Peng M."/>
            <person name="Battaglia E."/>
            <person name="Haridas S."/>
            <person name="Andreopoulos W."/>
            <person name="Labutti K."/>
            <person name="Pangilinan J."/>
            <person name="Floch G.L."/>
            <person name="Makela M.R."/>
            <person name="Henrissat B."/>
            <person name="Grigoriev I.V."/>
            <person name="Crouch J.A."/>
            <person name="De Vries R.P."/>
            <person name="Sukno S.A."/>
            <person name="Thon M.R."/>
        </authorList>
    </citation>
    <scope>NUCLEOTIDE SEQUENCE</scope>
    <source>
        <strain evidence="3">CBS 193.32</strain>
    </source>
</reference>
<dbReference type="AlphaFoldDB" id="A0AAJ0AWA5"/>
<comment type="caution">
    <text evidence="3">The sequence shown here is derived from an EMBL/GenBank/DDBJ whole genome shotgun (WGS) entry which is preliminary data.</text>
</comment>
<evidence type="ECO:0000313" key="4">
    <source>
        <dbReference type="Proteomes" id="UP001224890"/>
    </source>
</evidence>
<keyword evidence="2" id="KW-0812">Transmembrane</keyword>
<gene>
    <name evidence="3" type="ORF">BDP55DRAFT_267291</name>
</gene>
<feature type="region of interest" description="Disordered" evidence="1">
    <location>
        <begin position="117"/>
        <end position="144"/>
    </location>
</feature>
<feature type="transmembrane region" description="Helical" evidence="2">
    <location>
        <begin position="12"/>
        <end position="38"/>
    </location>
</feature>
<keyword evidence="2" id="KW-1133">Transmembrane helix</keyword>
<proteinExistence type="predicted"/>